<gene>
    <name evidence="12" type="ORF">NTU39_08205</name>
    <name evidence="13" type="ORF">PCO31010_03999</name>
</gene>
<evidence type="ECO:0000256" key="2">
    <source>
        <dbReference type="ARBA" id="ARBA00005426"/>
    </source>
</evidence>
<name>A0A5E4XM12_9BURK</name>
<evidence type="ECO:0000256" key="10">
    <source>
        <dbReference type="ARBA" id="ARBA00032474"/>
    </source>
</evidence>
<evidence type="ECO:0000313" key="13">
    <source>
        <dbReference type="EMBL" id="VVE37559.1"/>
    </source>
</evidence>
<dbReference type="Proteomes" id="UP001058980">
    <property type="component" value="Chromosome"/>
</dbReference>
<evidence type="ECO:0000256" key="11">
    <source>
        <dbReference type="ARBA" id="ARBA00049878"/>
    </source>
</evidence>
<comment type="catalytic activity">
    <reaction evidence="11">
        <text>2 [molybdopterin-synthase sulfur-carrier protein]-C-terminal-Gly-aminoethanethioate + cyclic pyranopterin phosphate + H2O = molybdopterin + 2 [molybdopterin-synthase sulfur-carrier protein]-C-terminal Gly-Gly + 2 H(+)</text>
        <dbReference type="Rhea" id="RHEA:26333"/>
        <dbReference type="Rhea" id="RHEA-COMP:12202"/>
        <dbReference type="Rhea" id="RHEA-COMP:19907"/>
        <dbReference type="ChEBI" id="CHEBI:15377"/>
        <dbReference type="ChEBI" id="CHEBI:15378"/>
        <dbReference type="ChEBI" id="CHEBI:58698"/>
        <dbReference type="ChEBI" id="CHEBI:59648"/>
        <dbReference type="ChEBI" id="CHEBI:90778"/>
        <dbReference type="ChEBI" id="CHEBI:232372"/>
        <dbReference type="EC" id="2.8.1.12"/>
    </reaction>
</comment>
<dbReference type="CDD" id="cd00756">
    <property type="entry name" value="MoaE"/>
    <property type="match status" value="1"/>
</dbReference>
<dbReference type="OrthoDB" id="9803224at2"/>
<keyword evidence="15" id="KW-1185">Reference proteome</keyword>
<reference evidence="12" key="2">
    <citation type="submission" date="2022-08" db="EMBL/GenBank/DDBJ databases">
        <title>Multi-unit outbreak of Pandoraea commovens among non-cystic fibrosis intensive care patients from 2019 to 2021 in Berlin, Germany.</title>
        <authorList>
            <person name="Menzel P."/>
        </authorList>
    </citation>
    <scope>NUCLEOTIDE SEQUENCE</scope>
    <source>
        <strain evidence="12">LB-19-202-79</strain>
    </source>
</reference>
<dbReference type="GO" id="GO:0030366">
    <property type="term" value="F:molybdopterin synthase activity"/>
    <property type="evidence" value="ECO:0007669"/>
    <property type="project" value="UniProtKB-EC"/>
</dbReference>
<reference evidence="13 14" key="1">
    <citation type="submission" date="2019-08" db="EMBL/GenBank/DDBJ databases">
        <authorList>
            <person name="Peeters C."/>
        </authorList>
    </citation>
    <scope>NUCLEOTIDE SEQUENCE [LARGE SCALE GENOMIC DNA]</scope>
    <source>
        <strain evidence="13 14">LMG 31010</strain>
    </source>
</reference>
<dbReference type="RefSeq" id="WP_150665759.1">
    <property type="nucleotide sequence ID" value="NZ_CABPSA010000007.1"/>
</dbReference>
<keyword evidence="5" id="KW-0501">Molybdenum cofactor biosynthesis</keyword>
<dbReference type="EMBL" id="CABPSA010000007">
    <property type="protein sequence ID" value="VVE37559.1"/>
    <property type="molecule type" value="Genomic_DNA"/>
</dbReference>
<evidence type="ECO:0000256" key="7">
    <source>
        <dbReference type="ARBA" id="ARBA00029745"/>
    </source>
</evidence>
<accession>A0A5E4XM12</accession>
<evidence type="ECO:0000313" key="12">
    <source>
        <dbReference type="EMBL" id="UVA80970.1"/>
    </source>
</evidence>
<dbReference type="InterPro" id="IPR003448">
    <property type="entry name" value="Mopterin_biosynth_MoaE"/>
</dbReference>
<organism evidence="13 14">
    <name type="scientific">Pandoraea commovens</name>
    <dbReference type="NCBI Taxonomy" id="2508289"/>
    <lineage>
        <taxon>Bacteria</taxon>
        <taxon>Pseudomonadati</taxon>
        <taxon>Pseudomonadota</taxon>
        <taxon>Betaproteobacteria</taxon>
        <taxon>Burkholderiales</taxon>
        <taxon>Burkholderiaceae</taxon>
        <taxon>Pandoraea</taxon>
    </lineage>
</organism>
<dbReference type="GO" id="GO:0006777">
    <property type="term" value="P:Mo-molybdopterin cofactor biosynthetic process"/>
    <property type="evidence" value="ECO:0007669"/>
    <property type="project" value="UniProtKB-KW"/>
</dbReference>
<evidence type="ECO:0000313" key="15">
    <source>
        <dbReference type="Proteomes" id="UP001058980"/>
    </source>
</evidence>
<evidence type="ECO:0000256" key="8">
    <source>
        <dbReference type="ARBA" id="ARBA00030407"/>
    </source>
</evidence>
<comment type="similarity">
    <text evidence="2">Belongs to the MoaE family.</text>
</comment>
<dbReference type="PANTHER" id="PTHR23404">
    <property type="entry name" value="MOLYBDOPTERIN SYNTHASE RELATED"/>
    <property type="match status" value="1"/>
</dbReference>
<dbReference type="AlphaFoldDB" id="A0A5E4XM12"/>
<dbReference type="UniPathway" id="UPA00344"/>
<dbReference type="Gene3D" id="3.90.1170.40">
    <property type="entry name" value="Molybdopterin biosynthesis MoaE subunit"/>
    <property type="match status" value="1"/>
</dbReference>
<evidence type="ECO:0000256" key="4">
    <source>
        <dbReference type="ARBA" id="ARBA00013858"/>
    </source>
</evidence>
<comment type="subunit">
    <text evidence="6">Heterotetramer of 2 MoaD subunits and 2 MoaE subunits. Also stable as homodimer. The enzyme changes between these two forms during catalysis.</text>
</comment>
<proteinExistence type="inferred from homology"/>
<dbReference type="SUPFAM" id="SSF54690">
    <property type="entry name" value="Molybdopterin synthase subunit MoaE"/>
    <property type="match status" value="1"/>
</dbReference>
<comment type="pathway">
    <text evidence="1">Cofactor biosynthesis; molybdopterin biosynthesis.</text>
</comment>
<evidence type="ECO:0000313" key="14">
    <source>
        <dbReference type="Proteomes" id="UP000343335"/>
    </source>
</evidence>
<evidence type="ECO:0000256" key="6">
    <source>
        <dbReference type="ARBA" id="ARBA00026066"/>
    </source>
</evidence>
<sequence>MTASFPYMQAMLPTPGVSSGISSGVEVRLQVQNIAIEAELAQVMRHPKTGAIVNFLGVVRQSGDIDDVMALEIEHYPGMTERTLWTIVEEAQARWPLDTVKIVHRIGRVPLGQAMVMVIVAAQQRSSAFSACEFLMDVLKHNAPFWKKEVRRDGATEWVVPHSTNEHATIRWG</sequence>
<dbReference type="Pfam" id="PF02391">
    <property type="entry name" value="MoaE"/>
    <property type="match status" value="1"/>
</dbReference>
<dbReference type="EC" id="2.8.1.12" evidence="3"/>
<protein>
    <recommendedName>
        <fullName evidence="4">Molybdopterin synthase catalytic subunit</fullName>
        <ecNumber evidence="3">2.8.1.12</ecNumber>
    </recommendedName>
    <alternativeName>
        <fullName evidence="9">MPT synthase subunit 2</fullName>
    </alternativeName>
    <alternativeName>
        <fullName evidence="7">Molybdenum cofactor biosynthesis protein E</fullName>
    </alternativeName>
    <alternativeName>
        <fullName evidence="8">Molybdopterin-converting factor large subunit</fullName>
    </alternativeName>
    <alternativeName>
        <fullName evidence="10">Molybdopterin-converting factor subunit 2</fullName>
    </alternativeName>
</protein>
<evidence type="ECO:0000256" key="5">
    <source>
        <dbReference type="ARBA" id="ARBA00023150"/>
    </source>
</evidence>
<dbReference type="EMBL" id="CP102780">
    <property type="protein sequence ID" value="UVA80970.1"/>
    <property type="molecule type" value="Genomic_DNA"/>
</dbReference>
<evidence type="ECO:0000256" key="1">
    <source>
        <dbReference type="ARBA" id="ARBA00005046"/>
    </source>
</evidence>
<evidence type="ECO:0000256" key="3">
    <source>
        <dbReference type="ARBA" id="ARBA00011950"/>
    </source>
</evidence>
<dbReference type="Proteomes" id="UP000343335">
    <property type="component" value="Unassembled WGS sequence"/>
</dbReference>
<dbReference type="InterPro" id="IPR036563">
    <property type="entry name" value="MoaE_sf"/>
</dbReference>
<evidence type="ECO:0000256" key="9">
    <source>
        <dbReference type="ARBA" id="ARBA00030781"/>
    </source>
</evidence>